<dbReference type="EMBL" id="JAUEPS010000103">
    <property type="protein sequence ID" value="KAK0437941.1"/>
    <property type="molecule type" value="Genomic_DNA"/>
</dbReference>
<reference evidence="4" key="1">
    <citation type="submission" date="2023-06" db="EMBL/GenBank/DDBJ databases">
        <authorList>
            <consortium name="Lawrence Berkeley National Laboratory"/>
            <person name="Ahrendt S."/>
            <person name="Sahu N."/>
            <person name="Indic B."/>
            <person name="Wong-Bajracharya J."/>
            <person name="Merenyi Z."/>
            <person name="Ke H.-M."/>
            <person name="Monk M."/>
            <person name="Kocsube S."/>
            <person name="Drula E."/>
            <person name="Lipzen A."/>
            <person name="Balint B."/>
            <person name="Henrissat B."/>
            <person name="Andreopoulos B."/>
            <person name="Martin F.M."/>
            <person name="Harder C.B."/>
            <person name="Rigling D."/>
            <person name="Ford K.L."/>
            <person name="Foster G.D."/>
            <person name="Pangilinan J."/>
            <person name="Papanicolaou A."/>
            <person name="Barry K."/>
            <person name="LaButti K."/>
            <person name="Viragh M."/>
            <person name="Koriabine M."/>
            <person name="Yan M."/>
            <person name="Riley R."/>
            <person name="Champramary S."/>
            <person name="Plett K.L."/>
            <person name="Tsai I.J."/>
            <person name="Slot J."/>
            <person name="Sipos G."/>
            <person name="Plett J."/>
            <person name="Nagy L.G."/>
            <person name="Grigoriev I.V."/>
        </authorList>
    </citation>
    <scope>NUCLEOTIDE SEQUENCE</scope>
    <source>
        <strain evidence="4">CCBAS 213</strain>
    </source>
</reference>
<proteinExistence type="predicted"/>
<feature type="signal peptide" evidence="3">
    <location>
        <begin position="1"/>
        <end position="20"/>
    </location>
</feature>
<keyword evidence="2" id="KW-0472">Membrane</keyword>
<gene>
    <name evidence="5" type="ORF">EV420DRAFT_1540091</name>
    <name evidence="4" type="ORF">EV420DRAFT_1587056</name>
</gene>
<feature type="transmembrane region" description="Helical" evidence="2">
    <location>
        <begin position="42"/>
        <end position="61"/>
    </location>
</feature>
<keyword evidence="2" id="KW-0812">Transmembrane</keyword>
<name>A0AA39MK78_ARMTA</name>
<dbReference type="RefSeq" id="XP_060331640.1">
    <property type="nucleotide sequence ID" value="XM_060473067.1"/>
</dbReference>
<dbReference type="Proteomes" id="UP001175211">
    <property type="component" value="Unassembled WGS sequence"/>
</dbReference>
<evidence type="ECO:0000256" key="1">
    <source>
        <dbReference type="SAM" id="MobiDB-lite"/>
    </source>
</evidence>
<accession>A0AA39MK78</accession>
<keyword evidence="3" id="KW-0732">Signal</keyword>
<keyword evidence="6" id="KW-1185">Reference proteome</keyword>
<evidence type="ECO:0000313" key="6">
    <source>
        <dbReference type="Proteomes" id="UP001175211"/>
    </source>
</evidence>
<protein>
    <submittedName>
        <fullName evidence="4">Uncharacterized protein</fullName>
    </submittedName>
</protein>
<evidence type="ECO:0000256" key="2">
    <source>
        <dbReference type="SAM" id="Phobius"/>
    </source>
</evidence>
<feature type="region of interest" description="Disordered" evidence="1">
    <location>
        <begin position="64"/>
        <end position="90"/>
    </location>
</feature>
<sequence length="90" mass="9776">MIFVLLPVSVWVLLSEKGSATSGGRSLLLFIYLPLAVYSHSFWLICIKDLFVAASLLIYLPKSRSTTSSRRSPSGTRTTNSYASSISASS</sequence>
<dbReference type="GeneID" id="85356615"/>
<organism evidence="4 6">
    <name type="scientific">Armillaria tabescens</name>
    <name type="common">Ringless honey mushroom</name>
    <name type="synonym">Agaricus tabescens</name>
    <dbReference type="NCBI Taxonomy" id="1929756"/>
    <lineage>
        <taxon>Eukaryota</taxon>
        <taxon>Fungi</taxon>
        <taxon>Dikarya</taxon>
        <taxon>Basidiomycota</taxon>
        <taxon>Agaricomycotina</taxon>
        <taxon>Agaricomycetes</taxon>
        <taxon>Agaricomycetidae</taxon>
        <taxon>Agaricales</taxon>
        <taxon>Marasmiineae</taxon>
        <taxon>Physalacriaceae</taxon>
        <taxon>Desarmillaria</taxon>
    </lineage>
</organism>
<keyword evidence="2" id="KW-1133">Transmembrane helix</keyword>
<evidence type="ECO:0000256" key="3">
    <source>
        <dbReference type="SAM" id="SignalP"/>
    </source>
</evidence>
<evidence type="ECO:0000313" key="5">
    <source>
        <dbReference type="EMBL" id="KAK0459414.1"/>
    </source>
</evidence>
<dbReference type="EMBL" id="JAUEPS010000015">
    <property type="protein sequence ID" value="KAK0459414.1"/>
    <property type="molecule type" value="Genomic_DNA"/>
</dbReference>
<comment type="caution">
    <text evidence="4">The sequence shown here is derived from an EMBL/GenBank/DDBJ whole genome shotgun (WGS) entry which is preliminary data.</text>
</comment>
<evidence type="ECO:0000313" key="4">
    <source>
        <dbReference type="EMBL" id="KAK0437941.1"/>
    </source>
</evidence>
<dbReference type="AlphaFoldDB" id="A0AA39MK78"/>
<feature type="chain" id="PRO_5041630302" evidence="3">
    <location>
        <begin position="21"/>
        <end position="90"/>
    </location>
</feature>